<dbReference type="AlphaFoldDB" id="A0A1F4SVK0"/>
<sequence>MLQVHNLRLLILTIAAITASAIWMKFPYKVYRYIVMKIGIGAMDKARGTACLVETQRNITTTSRLLKVLEFEKTCPAQS</sequence>
<gene>
    <name evidence="2" type="ORF">A2310_08635</name>
</gene>
<dbReference type="STRING" id="1802579.A2310_08635"/>
<accession>A0A1F4SVK0</accession>
<organism evidence="2 3">
    <name type="scientific">candidate division WOR-1 bacterium RIFOXYB2_FULL_37_13</name>
    <dbReference type="NCBI Taxonomy" id="1802579"/>
    <lineage>
        <taxon>Bacteria</taxon>
        <taxon>Bacillati</taxon>
        <taxon>Saganbacteria</taxon>
    </lineage>
</organism>
<dbReference type="Proteomes" id="UP000178417">
    <property type="component" value="Unassembled WGS sequence"/>
</dbReference>
<feature type="transmembrane region" description="Helical" evidence="1">
    <location>
        <begin position="6"/>
        <end position="26"/>
    </location>
</feature>
<name>A0A1F4SVK0_UNCSA</name>
<protein>
    <submittedName>
        <fullName evidence="2">Uncharacterized protein</fullName>
    </submittedName>
</protein>
<evidence type="ECO:0000313" key="2">
    <source>
        <dbReference type="EMBL" id="OGC24456.1"/>
    </source>
</evidence>
<keyword evidence="1" id="KW-0472">Membrane</keyword>
<evidence type="ECO:0000256" key="1">
    <source>
        <dbReference type="SAM" id="Phobius"/>
    </source>
</evidence>
<keyword evidence="1" id="KW-1133">Transmembrane helix</keyword>
<evidence type="ECO:0000313" key="3">
    <source>
        <dbReference type="Proteomes" id="UP000178417"/>
    </source>
</evidence>
<comment type="caution">
    <text evidence="2">The sequence shown here is derived from an EMBL/GenBank/DDBJ whole genome shotgun (WGS) entry which is preliminary data.</text>
</comment>
<keyword evidence="1" id="KW-0812">Transmembrane</keyword>
<dbReference type="EMBL" id="MEUB01000009">
    <property type="protein sequence ID" value="OGC24456.1"/>
    <property type="molecule type" value="Genomic_DNA"/>
</dbReference>
<proteinExistence type="predicted"/>
<reference evidence="2 3" key="1">
    <citation type="journal article" date="2016" name="Nat. Commun.">
        <title>Thousands of microbial genomes shed light on interconnected biogeochemical processes in an aquifer system.</title>
        <authorList>
            <person name="Anantharaman K."/>
            <person name="Brown C.T."/>
            <person name="Hug L.A."/>
            <person name="Sharon I."/>
            <person name="Castelle C.J."/>
            <person name="Probst A.J."/>
            <person name="Thomas B.C."/>
            <person name="Singh A."/>
            <person name="Wilkins M.J."/>
            <person name="Karaoz U."/>
            <person name="Brodie E.L."/>
            <person name="Williams K.H."/>
            <person name="Hubbard S.S."/>
            <person name="Banfield J.F."/>
        </authorList>
    </citation>
    <scope>NUCLEOTIDE SEQUENCE [LARGE SCALE GENOMIC DNA]</scope>
</reference>